<dbReference type="PANTHER" id="PTHR21255:SF7">
    <property type="entry name" value="DYNEIN LIGHT CHAIN TCTEX-TYPE PROTEIN 2B"/>
    <property type="match status" value="1"/>
</dbReference>
<dbReference type="PANTHER" id="PTHR21255">
    <property type="entry name" value="T-COMPLEX-ASSOCIATED-TESTIS-EXPRESSED 1/ DYNEIN LIGHT CHAIN"/>
    <property type="match status" value="1"/>
</dbReference>
<dbReference type="CDD" id="cd21459">
    <property type="entry name" value="DLC-like_TCTEX1D2"/>
    <property type="match status" value="1"/>
</dbReference>
<evidence type="ECO:0000313" key="1">
    <source>
        <dbReference type="EMBL" id="CAG9315163.1"/>
    </source>
</evidence>
<evidence type="ECO:0008006" key="3">
    <source>
        <dbReference type="Google" id="ProtNLM"/>
    </source>
</evidence>
<dbReference type="InterPro" id="IPR005334">
    <property type="entry name" value="Tctex-1-like"/>
</dbReference>
<keyword evidence="2" id="KW-1185">Reference proteome</keyword>
<dbReference type="GO" id="GO:0005868">
    <property type="term" value="C:cytoplasmic dynein complex"/>
    <property type="evidence" value="ECO:0007669"/>
    <property type="project" value="TreeGrafter"/>
</dbReference>
<dbReference type="GO" id="GO:0045505">
    <property type="term" value="F:dynein intermediate chain binding"/>
    <property type="evidence" value="ECO:0007669"/>
    <property type="project" value="TreeGrafter"/>
</dbReference>
<dbReference type="GO" id="GO:0005737">
    <property type="term" value="C:cytoplasm"/>
    <property type="evidence" value="ECO:0007669"/>
    <property type="project" value="TreeGrafter"/>
</dbReference>
<protein>
    <recommendedName>
        <fullName evidence="3">Dynein light chain</fullName>
    </recommendedName>
</protein>
<dbReference type="InterPro" id="IPR038586">
    <property type="entry name" value="Tctex-1-like_sf"/>
</dbReference>
<dbReference type="Pfam" id="PF03645">
    <property type="entry name" value="Tctex-1"/>
    <property type="match status" value="1"/>
</dbReference>
<organism evidence="1 2">
    <name type="scientific">Blepharisma stoltei</name>
    <dbReference type="NCBI Taxonomy" id="1481888"/>
    <lineage>
        <taxon>Eukaryota</taxon>
        <taxon>Sar</taxon>
        <taxon>Alveolata</taxon>
        <taxon>Ciliophora</taxon>
        <taxon>Postciliodesmatophora</taxon>
        <taxon>Heterotrichea</taxon>
        <taxon>Heterotrichida</taxon>
        <taxon>Blepharismidae</taxon>
        <taxon>Blepharisma</taxon>
    </lineage>
</organism>
<name>A0AAU9INS9_9CILI</name>
<accession>A0AAU9INS9</accession>
<dbReference type="GO" id="GO:0007018">
    <property type="term" value="P:microtubule-based movement"/>
    <property type="evidence" value="ECO:0007669"/>
    <property type="project" value="TreeGrafter"/>
</dbReference>
<proteinExistence type="predicted"/>
<comment type="caution">
    <text evidence="1">The sequence shown here is derived from an EMBL/GenBank/DDBJ whole genome shotgun (WGS) entry which is preliminary data.</text>
</comment>
<evidence type="ECO:0000313" key="2">
    <source>
        <dbReference type="Proteomes" id="UP001162131"/>
    </source>
</evidence>
<dbReference type="EMBL" id="CAJZBQ010000013">
    <property type="protein sequence ID" value="CAG9315163.1"/>
    <property type="molecule type" value="Genomic_DNA"/>
</dbReference>
<gene>
    <name evidence="1" type="ORF">BSTOLATCC_MIC12937</name>
</gene>
<reference evidence="1" key="1">
    <citation type="submission" date="2021-09" db="EMBL/GenBank/DDBJ databases">
        <authorList>
            <consortium name="AG Swart"/>
            <person name="Singh M."/>
            <person name="Singh A."/>
            <person name="Seah K."/>
            <person name="Emmerich C."/>
        </authorList>
    </citation>
    <scope>NUCLEOTIDE SEQUENCE</scope>
    <source>
        <strain evidence="1">ATCC30299</strain>
    </source>
</reference>
<dbReference type="Gene3D" id="3.30.1140.40">
    <property type="entry name" value="Tctex-1"/>
    <property type="match status" value="1"/>
</dbReference>
<dbReference type="AlphaFoldDB" id="A0AAU9INS9"/>
<dbReference type="Proteomes" id="UP001162131">
    <property type="component" value="Unassembled WGS sequence"/>
</dbReference>
<sequence>MAVPPEYGISAHHTEPKEEEKFYPAQVKRIVNDILQDKLEGRVYNDATAQQLALEISNIVKIRCKNLRMPRYKLIVQTFIGENLGQGLRVASKCLWNAKLDNYASHSYQSGNIFAVVIVFGSYFE</sequence>